<evidence type="ECO:0000313" key="1">
    <source>
        <dbReference type="EMBL" id="ARJ51153.1"/>
    </source>
</evidence>
<evidence type="ECO:0000313" key="2">
    <source>
        <dbReference type="Proteomes" id="UP000242864"/>
    </source>
</evidence>
<dbReference type="Gene3D" id="2.40.128.20">
    <property type="match status" value="1"/>
</dbReference>
<dbReference type="InterPro" id="IPR012674">
    <property type="entry name" value="Calycin"/>
</dbReference>
<organism evidence="1 2">
    <name type="scientific">Staphylococcus lutrae</name>
    <dbReference type="NCBI Taxonomy" id="155085"/>
    <lineage>
        <taxon>Bacteria</taxon>
        <taxon>Bacillati</taxon>
        <taxon>Bacillota</taxon>
        <taxon>Bacilli</taxon>
        <taxon>Bacillales</taxon>
        <taxon>Staphylococcaceae</taxon>
        <taxon>Staphylococcus</taxon>
    </lineage>
</organism>
<dbReference type="Proteomes" id="UP000242864">
    <property type="component" value="Chromosome"/>
</dbReference>
<reference evidence="1 2" key="1">
    <citation type="submission" date="2017-04" db="EMBL/GenBank/DDBJ databases">
        <authorList>
            <person name="Veseli I.A."/>
            <person name="Tang C."/>
            <person name="Pombert J.-F."/>
        </authorList>
    </citation>
    <scope>NUCLEOTIDE SEQUENCE [LARGE SCALE GENOMIC DNA]</scope>
    <source>
        <strain evidence="1 2">ATCC 700373</strain>
    </source>
</reference>
<dbReference type="EMBL" id="CP020773">
    <property type="protein sequence ID" value="ARJ51153.1"/>
    <property type="molecule type" value="Genomic_DNA"/>
</dbReference>
<keyword evidence="2" id="KW-1185">Reference proteome</keyword>
<proteinExistence type="predicted"/>
<name>A0AAC9WJJ8_9STAP</name>
<protein>
    <recommendedName>
        <fullName evidence="3">DUF1934 domain-containing protein</fullName>
    </recommendedName>
</protein>
<dbReference type="InterPro" id="IPR015231">
    <property type="entry name" value="DUF1934"/>
</dbReference>
<evidence type="ECO:0008006" key="3">
    <source>
        <dbReference type="Google" id="ProtNLM"/>
    </source>
</evidence>
<dbReference type="SUPFAM" id="SSF50814">
    <property type="entry name" value="Lipocalins"/>
    <property type="match status" value="1"/>
</dbReference>
<gene>
    <name evidence="1" type="ORF">B5P37_07460</name>
</gene>
<dbReference type="KEGG" id="slz:B5P37_07460"/>
<dbReference type="AlphaFoldDB" id="A0AAC9WJJ8"/>
<accession>A0AAC9WJJ8</accession>
<dbReference type="RefSeq" id="WP_085237625.1">
    <property type="nucleotide sequence ID" value="NZ_CP020773.1"/>
</dbReference>
<dbReference type="Pfam" id="PF09148">
    <property type="entry name" value="DUF1934"/>
    <property type="match status" value="1"/>
</dbReference>
<sequence>MEHNVTIEVEQVVKREGQKECFSYQTMGQWLKKESAWIRYQEQIESATVDVTLKVLEGSVKLIRNGDIRMNLHFVEGQETTTFYELPYGKMLLTVQTLGMNHFVSESGGRLKIHYVLFQDDEKVGTYQYEIKYKER</sequence>